<protein>
    <submittedName>
        <fullName evidence="2">Uncharacterized protein</fullName>
    </submittedName>
</protein>
<gene>
    <name evidence="2" type="ORF">TGDOM2_294651B</name>
</gene>
<organism evidence="2 3">
    <name type="scientific">Toxoplasma gondii GAB2-2007-GAL-DOM2</name>
    <dbReference type="NCBI Taxonomy" id="1130820"/>
    <lineage>
        <taxon>Eukaryota</taxon>
        <taxon>Sar</taxon>
        <taxon>Alveolata</taxon>
        <taxon>Apicomplexa</taxon>
        <taxon>Conoidasida</taxon>
        <taxon>Coccidia</taxon>
        <taxon>Eucoccidiorida</taxon>
        <taxon>Eimeriorina</taxon>
        <taxon>Sarcocystidae</taxon>
        <taxon>Toxoplasma</taxon>
    </lineage>
</organism>
<feature type="region of interest" description="Disordered" evidence="1">
    <location>
        <begin position="33"/>
        <end position="60"/>
    </location>
</feature>
<dbReference type="AlphaFoldDB" id="A0A086J9L5"/>
<feature type="region of interest" description="Disordered" evidence="1">
    <location>
        <begin position="156"/>
        <end position="253"/>
    </location>
</feature>
<reference evidence="2 3" key="1">
    <citation type="submission" date="2014-02" db="EMBL/GenBank/DDBJ databases">
        <authorList>
            <person name="Sibley D."/>
            <person name="Venepally P."/>
            <person name="Karamycheva S."/>
            <person name="Hadjithomas M."/>
            <person name="Khan A."/>
            <person name="Brunk B."/>
            <person name="Roos D."/>
            <person name="Caler E."/>
            <person name="Lorenzi H."/>
        </authorList>
    </citation>
    <scope>NUCLEOTIDE SEQUENCE [LARGE SCALE GENOMIC DNA]</scope>
    <source>
        <strain evidence="2 3">GAB2-2007-GAL-DOM2</strain>
    </source>
</reference>
<name>A0A086J9L5_TOXGO</name>
<dbReference type="VEuPathDB" id="ToxoDB:TGDOM2_294651B"/>
<proteinExistence type="predicted"/>
<evidence type="ECO:0000256" key="1">
    <source>
        <dbReference type="SAM" id="MobiDB-lite"/>
    </source>
</evidence>
<evidence type="ECO:0000313" key="2">
    <source>
        <dbReference type="EMBL" id="KFG28833.1"/>
    </source>
</evidence>
<dbReference type="EMBL" id="AHZU02001859">
    <property type="protein sequence ID" value="KFG28833.1"/>
    <property type="molecule type" value="Genomic_DNA"/>
</dbReference>
<sequence>MSAQLWELRRSCVARLSLSSKRGQFLKQFLSAAREARNKQQSPPAKLRLRRRERKESLGSRCRCRDMGTKRLTFSLPSSGMKRFLPQLARQTESPARRVRGAASSPQRKSKKLFTRRQTPAEKKQATRSRSGLQKHPMIRTHLRSHLFMANIWQKTRKKKARNACEREARLASSRGEDLRLRSRERAKRRPGNWRKQVTTARRQWLGEGADREGKKQTQKKRDSPKKAGAKKAREERETRRPLESLLLSRREK</sequence>
<evidence type="ECO:0000313" key="3">
    <source>
        <dbReference type="Proteomes" id="UP000028837"/>
    </source>
</evidence>
<accession>A0A086J9L5</accession>
<feature type="compositionally biased region" description="Basic and acidic residues" evidence="1">
    <location>
        <begin position="163"/>
        <end position="184"/>
    </location>
</feature>
<feature type="compositionally biased region" description="Basic and acidic residues" evidence="1">
    <location>
        <begin position="209"/>
        <end position="253"/>
    </location>
</feature>
<dbReference type="Proteomes" id="UP000028837">
    <property type="component" value="Unassembled WGS sequence"/>
</dbReference>
<comment type="caution">
    <text evidence="2">The sequence shown here is derived from an EMBL/GenBank/DDBJ whole genome shotgun (WGS) entry which is preliminary data.</text>
</comment>
<feature type="region of interest" description="Disordered" evidence="1">
    <location>
        <begin position="83"/>
        <end position="140"/>
    </location>
</feature>